<evidence type="ECO:0000259" key="3">
    <source>
        <dbReference type="SMART" id="SM01007"/>
    </source>
</evidence>
<proteinExistence type="predicted"/>
<feature type="domain" description="Class II aldolase/adducin N-terminal" evidence="3">
    <location>
        <begin position="8"/>
        <end position="188"/>
    </location>
</feature>
<dbReference type="Gene3D" id="3.40.225.10">
    <property type="entry name" value="Class II aldolase/adducin N-terminal domain"/>
    <property type="match status" value="1"/>
</dbReference>
<evidence type="ECO:0000313" key="4">
    <source>
        <dbReference type="EMBL" id="MFC6237971.1"/>
    </source>
</evidence>
<comment type="caution">
    <text evidence="4">The sequence shown here is derived from an EMBL/GenBank/DDBJ whole genome shotgun (WGS) entry which is preliminary data.</text>
</comment>
<protein>
    <submittedName>
        <fullName evidence="4">Class II aldolase/adducin family protein</fullName>
    </submittedName>
</protein>
<organism evidence="4 5">
    <name type="scientific">Longivirga aurantiaca</name>
    <dbReference type="NCBI Taxonomy" id="1837743"/>
    <lineage>
        <taxon>Bacteria</taxon>
        <taxon>Bacillati</taxon>
        <taxon>Actinomycetota</taxon>
        <taxon>Actinomycetes</taxon>
        <taxon>Sporichthyales</taxon>
        <taxon>Sporichthyaceae</taxon>
        <taxon>Longivirga</taxon>
    </lineage>
</organism>
<gene>
    <name evidence="4" type="ORF">ACFQGU_08780</name>
</gene>
<evidence type="ECO:0000256" key="2">
    <source>
        <dbReference type="ARBA" id="ARBA00023239"/>
    </source>
</evidence>
<keyword evidence="1" id="KW-0479">Metal-binding</keyword>
<evidence type="ECO:0000256" key="1">
    <source>
        <dbReference type="ARBA" id="ARBA00022723"/>
    </source>
</evidence>
<dbReference type="EMBL" id="JBHSTI010000008">
    <property type="protein sequence ID" value="MFC6237971.1"/>
    <property type="molecule type" value="Genomic_DNA"/>
</dbReference>
<reference evidence="5" key="1">
    <citation type="journal article" date="2019" name="Int. J. Syst. Evol. Microbiol.">
        <title>The Global Catalogue of Microorganisms (GCM) 10K type strain sequencing project: providing services to taxonomists for standard genome sequencing and annotation.</title>
        <authorList>
            <consortium name="The Broad Institute Genomics Platform"/>
            <consortium name="The Broad Institute Genome Sequencing Center for Infectious Disease"/>
            <person name="Wu L."/>
            <person name="Ma J."/>
        </authorList>
    </citation>
    <scope>NUCLEOTIDE SEQUENCE [LARGE SCALE GENOMIC DNA]</scope>
    <source>
        <strain evidence="5">CGMCC 4.7317</strain>
    </source>
</reference>
<dbReference type="SMART" id="SM01007">
    <property type="entry name" value="Aldolase_II"/>
    <property type="match status" value="1"/>
</dbReference>
<evidence type="ECO:0000313" key="5">
    <source>
        <dbReference type="Proteomes" id="UP001596138"/>
    </source>
</evidence>
<dbReference type="InterPro" id="IPR036409">
    <property type="entry name" value="Aldolase_II/adducin_N_sf"/>
</dbReference>
<accession>A0ABW1SZT5</accession>
<dbReference type="RefSeq" id="WP_386765755.1">
    <property type="nucleotide sequence ID" value="NZ_JBHSTI010000008.1"/>
</dbReference>
<sequence length="222" mass="23134">MDRDLVDQVIETANRVAGSGAIGPNMHGNVSVRVPGEDEFYFTGGPSMRDHPRDLVVRVGLDGTLREGTLAPVQGAVVDMHASRYLDERAVGCVLHTHSPFATAYAVAQRPIGCWIEALAMFGLPSGVPLAGYGPRGSAEAIAHIRAAVVPGVPAVLLANHGVLVFHRTTDLAVLVGGVVEEAAAAAYRAQALGGPVEIPETQRAAALQRAMSFAAEGDRTA</sequence>
<name>A0ABW1SZT5_9ACTN</name>
<keyword evidence="2" id="KW-0456">Lyase</keyword>
<dbReference type="PANTHER" id="PTHR22789">
    <property type="entry name" value="FUCULOSE PHOSPHATE ALDOLASE"/>
    <property type="match status" value="1"/>
</dbReference>
<dbReference type="PANTHER" id="PTHR22789:SF0">
    <property type="entry name" value="3-OXO-TETRONATE 4-PHOSPHATE DECARBOXYLASE-RELATED"/>
    <property type="match status" value="1"/>
</dbReference>
<dbReference type="SUPFAM" id="SSF53639">
    <property type="entry name" value="AraD/HMP-PK domain-like"/>
    <property type="match status" value="1"/>
</dbReference>
<dbReference type="Proteomes" id="UP001596138">
    <property type="component" value="Unassembled WGS sequence"/>
</dbReference>
<dbReference type="Pfam" id="PF00596">
    <property type="entry name" value="Aldolase_II"/>
    <property type="match status" value="1"/>
</dbReference>
<keyword evidence="5" id="KW-1185">Reference proteome</keyword>
<dbReference type="InterPro" id="IPR050197">
    <property type="entry name" value="Aldolase_class_II_sugar_metab"/>
</dbReference>
<dbReference type="InterPro" id="IPR001303">
    <property type="entry name" value="Aldolase_II/adducin_N"/>
</dbReference>